<sequence>MFRVETGTLITQTIKKNYLLKFDTFKKTDKKKKLTTNEEKKKIEANAKRDKDSETKHLKTKMDRSRFSFVPEENKVNNVYRLFNVEKELGRGASCRVLRVSRNSDHKLMAMKELCQNDRWNPMLFEQEVRMLQTLAGHPNILQFRIQPSNFLFSVFFLFFLMVFFEGCYMDVKNFYICTTLCTGGELFGIYFFFFSLRIKELHSFPERGAAEITKTILDVIGYCHDRNIVHRDLKPG</sequence>
<keyword evidence="6" id="KW-1133">Transmembrane helix</keyword>
<evidence type="ECO:0000256" key="2">
    <source>
        <dbReference type="ARBA" id="ARBA00022679"/>
    </source>
</evidence>
<evidence type="ECO:0000256" key="1">
    <source>
        <dbReference type="ARBA" id="ARBA00022527"/>
    </source>
</evidence>
<keyword evidence="6" id="KW-0812">Transmembrane</keyword>
<dbReference type="Gene3D" id="3.30.200.20">
    <property type="entry name" value="Phosphorylase Kinase, domain 1"/>
    <property type="match status" value="2"/>
</dbReference>
<evidence type="ECO:0000313" key="8">
    <source>
        <dbReference type="EMBL" id="ETO24724.1"/>
    </source>
</evidence>
<dbReference type="PANTHER" id="PTHR24349">
    <property type="entry name" value="SERINE/THREONINE-PROTEIN KINASE"/>
    <property type="match status" value="1"/>
</dbReference>
<dbReference type="AlphaFoldDB" id="X6NG27"/>
<keyword evidence="3" id="KW-0547">Nucleotide-binding</keyword>
<dbReference type="Pfam" id="PF00069">
    <property type="entry name" value="Pkinase"/>
    <property type="match status" value="1"/>
</dbReference>
<evidence type="ECO:0000313" key="9">
    <source>
        <dbReference type="Proteomes" id="UP000023152"/>
    </source>
</evidence>
<dbReference type="GO" id="GO:0005524">
    <property type="term" value="F:ATP binding"/>
    <property type="evidence" value="ECO:0007669"/>
    <property type="project" value="UniProtKB-KW"/>
</dbReference>
<feature type="transmembrane region" description="Helical" evidence="6">
    <location>
        <begin position="174"/>
        <end position="194"/>
    </location>
</feature>
<accession>X6NG27</accession>
<reference evidence="8 9" key="1">
    <citation type="journal article" date="2013" name="Curr. Biol.">
        <title>The Genome of the Foraminiferan Reticulomyxa filosa.</title>
        <authorList>
            <person name="Glockner G."/>
            <person name="Hulsmann N."/>
            <person name="Schleicher M."/>
            <person name="Noegel A.A."/>
            <person name="Eichinger L."/>
            <person name="Gallinger C."/>
            <person name="Pawlowski J."/>
            <person name="Sierra R."/>
            <person name="Euteneuer U."/>
            <person name="Pillet L."/>
            <person name="Moustafa A."/>
            <person name="Platzer M."/>
            <person name="Groth M."/>
            <person name="Szafranski K."/>
            <person name="Schliwa M."/>
        </authorList>
    </citation>
    <scope>NUCLEOTIDE SEQUENCE [LARGE SCALE GENOMIC DNA]</scope>
</reference>
<dbReference type="SUPFAM" id="SSF56112">
    <property type="entry name" value="Protein kinase-like (PK-like)"/>
    <property type="match status" value="1"/>
</dbReference>
<feature type="transmembrane region" description="Helical" evidence="6">
    <location>
        <begin position="151"/>
        <end position="168"/>
    </location>
</feature>
<name>X6NG27_RETFI</name>
<dbReference type="InterPro" id="IPR011009">
    <property type="entry name" value="Kinase-like_dom_sf"/>
</dbReference>
<keyword evidence="9" id="KW-1185">Reference proteome</keyword>
<evidence type="ECO:0000256" key="6">
    <source>
        <dbReference type="SAM" id="Phobius"/>
    </source>
</evidence>
<evidence type="ECO:0000256" key="3">
    <source>
        <dbReference type="ARBA" id="ARBA00022741"/>
    </source>
</evidence>
<dbReference type="InterPro" id="IPR000719">
    <property type="entry name" value="Prot_kinase_dom"/>
</dbReference>
<keyword evidence="6" id="KW-0472">Membrane</keyword>
<dbReference type="GO" id="GO:0004674">
    <property type="term" value="F:protein serine/threonine kinase activity"/>
    <property type="evidence" value="ECO:0007669"/>
    <property type="project" value="UniProtKB-KW"/>
</dbReference>
<keyword evidence="1" id="KW-0723">Serine/threonine-protein kinase</keyword>
<dbReference type="InterPro" id="IPR050205">
    <property type="entry name" value="CDPK_Ser/Thr_kinases"/>
</dbReference>
<keyword evidence="4" id="KW-0418">Kinase</keyword>
<evidence type="ECO:0000256" key="5">
    <source>
        <dbReference type="ARBA" id="ARBA00022840"/>
    </source>
</evidence>
<proteinExistence type="predicted"/>
<protein>
    <recommendedName>
        <fullName evidence="7">Protein kinase domain-containing protein</fullName>
    </recommendedName>
</protein>
<dbReference type="Gene3D" id="1.10.510.10">
    <property type="entry name" value="Transferase(Phosphotransferase) domain 1"/>
    <property type="match status" value="1"/>
</dbReference>
<keyword evidence="5" id="KW-0067">ATP-binding</keyword>
<evidence type="ECO:0000256" key="4">
    <source>
        <dbReference type="ARBA" id="ARBA00022777"/>
    </source>
</evidence>
<feature type="domain" description="Protein kinase" evidence="7">
    <location>
        <begin position="83"/>
        <end position="237"/>
    </location>
</feature>
<comment type="caution">
    <text evidence="8">The sequence shown here is derived from an EMBL/GenBank/DDBJ whole genome shotgun (WGS) entry which is preliminary data.</text>
</comment>
<organism evidence="8 9">
    <name type="scientific">Reticulomyxa filosa</name>
    <dbReference type="NCBI Taxonomy" id="46433"/>
    <lineage>
        <taxon>Eukaryota</taxon>
        <taxon>Sar</taxon>
        <taxon>Rhizaria</taxon>
        <taxon>Retaria</taxon>
        <taxon>Foraminifera</taxon>
        <taxon>Monothalamids</taxon>
        <taxon>Reticulomyxidae</taxon>
        <taxon>Reticulomyxa</taxon>
    </lineage>
</organism>
<dbReference type="EMBL" id="ASPP01009009">
    <property type="protein sequence ID" value="ETO24724.1"/>
    <property type="molecule type" value="Genomic_DNA"/>
</dbReference>
<dbReference type="Proteomes" id="UP000023152">
    <property type="component" value="Unassembled WGS sequence"/>
</dbReference>
<dbReference type="PROSITE" id="PS50011">
    <property type="entry name" value="PROTEIN_KINASE_DOM"/>
    <property type="match status" value="1"/>
</dbReference>
<evidence type="ECO:0000259" key="7">
    <source>
        <dbReference type="PROSITE" id="PS50011"/>
    </source>
</evidence>
<keyword evidence="2" id="KW-0808">Transferase</keyword>
<gene>
    <name evidence="8" type="ORF">RFI_12432</name>
</gene>